<dbReference type="GO" id="GO:0006284">
    <property type="term" value="P:base-excision repair"/>
    <property type="evidence" value="ECO:0007669"/>
    <property type="project" value="InterPro"/>
</dbReference>
<dbReference type="InterPro" id="IPR015886">
    <property type="entry name" value="H2TH_FPG"/>
</dbReference>
<evidence type="ECO:0000256" key="10">
    <source>
        <dbReference type="ARBA" id="ARBA00023125"/>
    </source>
</evidence>
<evidence type="ECO:0000256" key="9">
    <source>
        <dbReference type="ARBA" id="ARBA00022833"/>
    </source>
</evidence>
<dbReference type="HAMAP" id="MF_00103">
    <property type="entry name" value="Fapy_DNA_glycosyl"/>
    <property type="match status" value="1"/>
</dbReference>
<dbReference type="GO" id="GO:0140078">
    <property type="term" value="F:class I DNA-(apurinic or apyrimidinic site) endonuclease activity"/>
    <property type="evidence" value="ECO:0007669"/>
    <property type="project" value="UniProtKB-EC"/>
</dbReference>
<dbReference type="InterPro" id="IPR020629">
    <property type="entry name" value="FPG_Glyclase"/>
</dbReference>
<evidence type="ECO:0000256" key="12">
    <source>
        <dbReference type="ARBA" id="ARBA00023239"/>
    </source>
</evidence>
<evidence type="ECO:0000256" key="5">
    <source>
        <dbReference type="ARBA" id="ARBA00022723"/>
    </source>
</evidence>
<gene>
    <name evidence="18" type="ORF">ASZ90_018667</name>
</gene>
<dbReference type="NCBIfam" id="NF002211">
    <property type="entry name" value="PRK01103.1"/>
    <property type="match status" value="1"/>
</dbReference>
<dbReference type="InterPro" id="IPR000214">
    <property type="entry name" value="Znf_DNA_glyclase/AP_lyase"/>
</dbReference>
<dbReference type="NCBIfam" id="TIGR00577">
    <property type="entry name" value="fpg"/>
    <property type="match status" value="1"/>
</dbReference>
<dbReference type="FunFam" id="1.10.8.50:FF:000003">
    <property type="entry name" value="Formamidopyrimidine-DNA glycosylase"/>
    <property type="match status" value="1"/>
</dbReference>
<comment type="catalytic activity">
    <reaction evidence="1">
        <text>Hydrolysis of DNA containing ring-opened 7-methylguanine residues, releasing 2,6-diamino-4-hydroxy-5-(N-methyl)formamidopyrimidine.</text>
        <dbReference type="EC" id="3.2.2.23"/>
    </reaction>
</comment>
<evidence type="ECO:0000256" key="13">
    <source>
        <dbReference type="ARBA" id="ARBA00023268"/>
    </source>
</evidence>
<evidence type="ECO:0000259" key="16">
    <source>
        <dbReference type="PROSITE" id="PS51066"/>
    </source>
</evidence>
<evidence type="ECO:0000256" key="11">
    <source>
        <dbReference type="ARBA" id="ARBA00023204"/>
    </source>
</evidence>
<dbReference type="SUPFAM" id="SSF57716">
    <property type="entry name" value="Glucocorticoid receptor-like (DNA-binding domain)"/>
    <property type="match status" value="1"/>
</dbReference>
<evidence type="ECO:0000256" key="4">
    <source>
        <dbReference type="ARBA" id="ARBA00011245"/>
    </source>
</evidence>
<dbReference type="InterPro" id="IPR035937">
    <property type="entry name" value="FPG_N"/>
</dbReference>
<comment type="subunit">
    <text evidence="4">Monomer.</text>
</comment>
<evidence type="ECO:0000256" key="15">
    <source>
        <dbReference type="ARBA" id="ARBA00044632"/>
    </source>
</evidence>
<comment type="catalytic activity">
    <reaction evidence="15">
        <text>2'-deoxyribonucleotide-(2'-deoxyribose 5'-phosphate)-2'-deoxyribonucleotide-DNA = a 3'-end 2'-deoxyribonucleotide-(2,3-dehydro-2,3-deoxyribose 5'-phosphate)-DNA + a 5'-end 5'-phospho-2'-deoxyribonucleoside-DNA + H(+)</text>
        <dbReference type="Rhea" id="RHEA:66592"/>
        <dbReference type="Rhea" id="RHEA-COMP:13180"/>
        <dbReference type="Rhea" id="RHEA-COMP:16897"/>
        <dbReference type="Rhea" id="RHEA-COMP:17067"/>
        <dbReference type="ChEBI" id="CHEBI:15378"/>
        <dbReference type="ChEBI" id="CHEBI:136412"/>
        <dbReference type="ChEBI" id="CHEBI:157695"/>
        <dbReference type="ChEBI" id="CHEBI:167181"/>
        <dbReference type="EC" id="4.2.99.18"/>
    </reaction>
</comment>
<feature type="domain" description="FPG-type" evidence="16">
    <location>
        <begin position="235"/>
        <end position="269"/>
    </location>
</feature>
<keyword evidence="9" id="KW-0862">Zinc</keyword>
<keyword evidence="7" id="KW-0863">Zinc-finger</keyword>
<keyword evidence="5" id="KW-0479">Metal-binding</keyword>
<comment type="cofactor">
    <cofactor evidence="2">
        <name>Zn(2+)</name>
        <dbReference type="ChEBI" id="CHEBI:29105"/>
    </cofactor>
</comment>
<evidence type="ECO:0000256" key="2">
    <source>
        <dbReference type="ARBA" id="ARBA00001947"/>
    </source>
</evidence>
<dbReference type="EC" id="3.2.2.23" evidence="18"/>
<evidence type="ECO:0000256" key="1">
    <source>
        <dbReference type="ARBA" id="ARBA00001668"/>
    </source>
</evidence>
<comment type="similarity">
    <text evidence="3">Belongs to the FPG family.</text>
</comment>
<dbReference type="Gene3D" id="3.20.190.10">
    <property type="entry name" value="MutM-like, N-terminal"/>
    <property type="match status" value="1"/>
</dbReference>
<dbReference type="InterPro" id="IPR012319">
    <property type="entry name" value="FPG_cat"/>
</dbReference>
<dbReference type="PROSITE" id="PS51066">
    <property type="entry name" value="ZF_FPG_2"/>
    <property type="match status" value="1"/>
</dbReference>
<dbReference type="PANTHER" id="PTHR22993:SF9">
    <property type="entry name" value="FORMAMIDOPYRIMIDINE-DNA GLYCOSYLASE"/>
    <property type="match status" value="1"/>
</dbReference>
<dbReference type="InterPro" id="IPR010979">
    <property type="entry name" value="Ribosomal_uS13-like_H2TH"/>
</dbReference>
<evidence type="ECO:0000256" key="14">
    <source>
        <dbReference type="ARBA" id="ARBA00023295"/>
    </source>
</evidence>
<organism evidence="18">
    <name type="scientific">hydrocarbon metagenome</name>
    <dbReference type="NCBI Taxonomy" id="938273"/>
    <lineage>
        <taxon>unclassified sequences</taxon>
        <taxon>metagenomes</taxon>
        <taxon>ecological metagenomes</taxon>
    </lineage>
</organism>
<keyword evidence="11" id="KW-0234">DNA repair</keyword>
<keyword evidence="12" id="KW-0456">Lyase</keyword>
<dbReference type="GO" id="GO:0003684">
    <property type="term" value="F:damaged DNA binding"/>
    <property type="evidence" value="ECO:0007669"/>
    <property type="project" value="InterPro"/>
</dbReference>
<dbReference type="GO" id="GO:0008270">
    <property type="term" value="F:zinc ion binding"/>
    <property type="evidence" value="ECO:0007669"/>
    <property type="project" value="UniProtKB-KW"/>
</dbReference>
<dbReference type="SUPFAM" id="SSF46946">
    <property type="entry name" value="S13-like H2TH domain"/>
    <property type="match status" value="1"/>
</dbReference>
<dbReference type="SMART" id="SM00898">
    <property type="entry name" value="Fapy_DNA_glyco"/>
    <property type="match status" value="1"/>
</dbReference>
<protein>
    <submittedName>
        <fullName evidence="18">Formamidopyrimidine-dna glycosylase</fullName>
        <ecNumber evidence="18">3.2.2.23</ecNumber>
    </submittedName>
</protein>
<proteinExistence type="inferred from homology"/>
<evidence type="ECO:0000259" key="17">
    <source>
        <dbReference type="PROSITE" id="PS51068"/>
    </source>
</evidence>
<dbReference type="Pfam" id="PF01149">
    <property type="entry name" value="Fapy_DNA_glyco"/>
    <property type="match status" value="1"/>
</dbReference>
<dbReference type="CDD" id="cd08966">
    <property type="entry name" value="EcFpg-like_N"/>
    <property type="match status" value="1"/>
</dbReference>
<evidence type="ECO:0000313" key="18">
    <source>
        <dbReference type="EMBL" id="KUG03887.1"/>
    </source>
</evidence>
<dbReference type="SUPFAM" id="SSF81624">
    <property type="entry name" value="N-terminal domain of MutM-like DNA repair proteins"/>
    <property type="match status" value="1"/>
</dbReference>
<dbReference type="PROSITE" id="PS51068">
    <property type="entry name" value="FPG_CAT"/>
    <property type="match status" value="1"/>
</dbReference>
<evidence type="ECO:0000256" key="6">
    <source>
        <dbReference type="ARBA" id="ARBA00022763"/>
    </source>
</evidence>
<dbReference type="SMART" id="SM01232">
    <property type="entry name" value="H2TH"/>
    <property type="match status" value="1"/>
</dbReference>
<keyword evidence="14 18" id="KW-0326">Glycosidase</keyword>
<evidence type="ECO:0000256" key="3">
    <source>
        <dbReference type="ARBA" id="ARBA00009409"/>
    </source>
</evidence>
<keyword evidence="6" id="KW-0227">DNA damage</keyword>
<comment type="caution">
    <text evidence="18">The sequence shown here is derived from an EMBL/GenBank/DDBJ whole genome shotgun (WGS) entry which is preliminary data.</text>
</comment>
<keyword evidence="13" id="KW-0511">Multifunctional enzyme</keyword>
<dbReference type="GO" id="GO:0034039">
    <property type="term" value="F:8-oxo-7,8-dihydroguanine DNA N-glycosylase activity"/>
    <property type="evidence" value="ECO:0007669"/>
    <property type="project" value="TreeGrafter"/>
</dbReference>
<dbReference type="InterPro" id="IPR010663">
    <property type="entry name" value="Znf_FPG/IleRS"/>
</dbReference>
<reference evidence="18" key="1">
    <citation type="journal article" date="2015" name="Proc. Natl. Acad. Sci. U.S.A.">
        <title>Networks of energetic and metabolic interactions define dynamics in microbial communities.</title>
        <authorList>
            <person name="Embree M."/>
            <person name="Liu J.K."/>
            <person name="Al-Bassam M.M."/>
            <person name="Zengler K."/>
        </authorList>
    </citation>
    <scope>NUCLEOTIDE SEQUENCE</scope>
</reference>
<dbReference type="Gene3D" id="1.10.8.50">
    <property type="match status" value="1"/>
</dbReference>
<evidence type="ECO:0000256" key="8">
    <source>
        <dbReference type="ARBA" id="ARBA00022801"/>
    </source>
</evidence>
<dbReference type="Pfam" id="PF06827">
    <property type="entry name" value="zf-FPG_IleRS"/>
    <property type="match status" value="1"/>
</dbReference>
<keyword evidence="10" id="KW-0238">DNA-binding</keyword>
<keyword evidence="8 18" id="KW-0378">Hydrolase</keyword>
<accession>A0A0W8E5J4</accession>
<sequence>MPELPEVETIKRSLAVNEGARISKIETIRPDIIRVKDFEPEAARGLAINRFQRRGKYLIISLVGDDHNILVHMGMSGRFYMLEGQAEAYEKHVHFIIHLDNGKKLLFQDPRRFGGVWLLKDPDTIICKLGKEPLSRDFCAAYLKSIIKNRRIAIKTLILDQNLISGIGNIYADEALFLAHIRPDREAGSLSEEEAVRLSRAIKKVLRQGIEKRGTTFRDYRDGNNNRGGFQEHLQVYGREGEECPVCRSLIIRERIGGRSSHYCESCQK</sequence>
<feature type="domain" description="Formamidopyrimidine-DNA glycosylase catalytic" evidence="17">
    <location>
        <begin position="2"/>
        <end position="114"/>
    </location>
</feature>
<dbReference type="Pfam" id="PF06831">
    <property type="entry name" value="H2TH"/>
    <property type="match status" value="1"/>
</dbReference>
<name>A0A0W8E5J4_9ZZZZ</name>
<dbReference type="PANTHER" id="PTHR22993">
    <property type="entry name" value="FORMAMIDOPYRIMIDINE-DNA GLYCOSYLASE"/>
    <property type="match status" value="1"/>
</dbReference>
<dbReference type="EMBL" id="LNQE01001865">
    <property type="protein sequence ID" value="KUG03887.1"/>
    <property type="molecule type" value="Genomic_DNA"/>
</dbReference>
<dbReference type="AlphaFoldDB" id="A0A0W8E5J4"/>
<evidence type="ECO:0000256" key="7">
    <source>
        <dbReference type="ARBA" id="ARBA00022771"/>
    </source>
</evidence>